<dbReference type="EMBL" id="CP002207">
    <property type="protein sequence ID" value="ADP32299.1"/>
    <property type="molecule type" value="Genomic_DNA"/>
</dbReference>
<evidence type="ECO:0000313" key="7">
    <source>
        <dbReference type="Proteomes" id="UP000006867"/>
    </source>
</evidence>
<dbReference type="SUPFAM" id="SSF51182">
    <property type="entry name" value="RmlC-like cupins"/>
    <property type="match status" value="1"/>
</dbReference>
<dbReference type="Pfam" id="PF05995">
    <property type="entry name" value="CDO_I"/>
    <property type="match status" value="1"/>
</dbReference>
<accession>A0ABM5LWR2</accession>
<keyword evidence="2" id="KW-0479">Metal-binding</keyword>
<evidence type="ECO:0000313" key="6">
    <source>
        <dbReference type="EMBL" id="ADP32299.1"/>
    </source>
</evidence>
<keyword evidence="4" id="KW-0560">Oxidoreductase</keyword>
<proteinExistence type="inferred from homology"/>
<name>A0ABM5LWR2_BACA1</name>
<evidence type="ECO:0000256" key="5">
    <source>
        <dbReference type="ARBA" id="ARBA00023004"/>
    </source>
</evidence>
<sequence>MELHECIHEIFSGLKNPLVKDLATSLKQIPNASKLSQPYIKEPDQYAYGRNVIYRNDELEIIVINIPPNKETTVHDHGQSIGCAMVLEGKLLNSIYRSNDDHVELSSSYFVREGECLVSSKGLIHKMSNPTSERVVSLHVYSPPLEDMTVFEEQSGVLRNCT</sequence>
<reference evidence="6 7" key="1">
    <citation type="journal article" date="2011" name="Front. Microbiol.">
        <title>Genomic signatures of strain selection and enhancement in Bacillus atrophaeus var. globigii, a historical biowarfare simulant.</title>
        <authorList>
            <person name="Gibbons H.S."/>
            <person name="Broomall S.M."/>
            <person name="McNew L.A."/>
            <person name="Daligault H."/>
            <person name="Chapman C."/>
            <person name="Bruce D."/>
            <person name="Karavis M."/>
            <person name="Krepps M."/>
            <person name="McGregor P.A."/>
            <person name="Hong C."/>
            <person name="Park K.H."/>
            <person name="Akmal A."/>
            <person name="Feldman A."/>
            <person name="Lin J.S."/>
            <person name="Chang W.E."/>
            <person name="Higgs B.W."/>
            <person name="Demirev P."/>
            <person name="Lindquist J."/>
            <person name="Liem A."/>
            <person name="Fochler E."/>
            <person name="Read T.D."/>
            <person name="Tapia R."/>
            <person name="Johnson S."/>
            <person name="Bishop-Lilly K.A."/>
            <person name="Detter C."/>
            <person name="Han C."/>
            <person name="Sozhamannan S."/>
            <person name="Rosenzweig C.N."/>
            <person name="Skowronski E.W."/>
        </authorList>
    </citation>
    <scope>NUCLEOTIDE SEQUENCE [LARGE SCALE GENOMIC DNA]</scope>
    <source>
        <strain evidence="6 7">1942</strain>
    </source>
</reference>
<dbReference type="Proteomes" id="UP000006867">
    <property type="component" value="Chromosome"/>
</dbReference>
<evidence type="ECO:0000256" key="1">
    <source>
        <dbReference type="ARBA" id="ARBA00006622"/>
    </source>
</evidence>
<evidence type="ECO:0000256" key="3">
    <source>
        <dbReference type="ARBA" id="ARBA00022964"/>
    </source>
</evidence>
<organism evidence="6 7">
    <name type="scientific">Bacillus atrophaeus (strain 1942)</name>
    <dbReference type="NCBI Taxonomy" id="720555"/>
    <lineage>
        <taxon>Bacteria</taxon>
        <taxon>Bacillati</taxon>
        <taxon>Bacillota</taxon>
        <taxon>Bacilli</taxon>
        <taxon>Bacillales</taxon>
        <taxon>Bacillaceae</taxon>
        <taxon>Bacillus</taxon>
    </lineage>
</organism>
<dbReference type="InterPro" id="IPR014710">
    <property type="entry name" value="RmlC-like_jellyroll"/>
</dbReference>
<dbReference type="InterPro" id="IPR011051">
    <property type="entry name" value="RmlC_Cupin_sf"/>
</dbReference>
<dbReference type="RefSeq" id="WP_003328674.1">
    <property type="nucleotide sequence ID" value="NC_014639.1"/>
</dbReference>
<evidence type="ECO:0000256" key="4">
    <source>
        <dbReference type="ARBA" id="ARBA00023002"/>
    </source>
</evidence>
<comment type="similarity">
    <text evidence="1">Belongs to the cysteine dioxygenase family.</text>
</comment>
<dbReference type="PANTHER" id="PTHR12918:SF1">
    <property type="entry name" value="CYSTEINE DIOXYGENASE TYPE 1"/>
    <property type="match status" value="1"/>
</dbReference>
<dbReference type="CDD" id="cd10548">
    <property type="entry name" value="cupin_CDO"/>
    <property type="match status" value="1"/>
</dbReference>
<dbReference type="PANTHER" id="PTHR12918">
    <property type="entry name" value="CYSTEINE DIOXYGENASE"/>
    <property type="match status" value="1"/>
</dbReference>
<gene>
    <name evidence="6" type="ordered locus">BATR1942_06735</name>
</gene>
<keyword evidence="7" id="KW-1185">Reference proteome</keyword>
<evidence type="ECO:0000256" key="2">
    <source>
        <dbReference type="ARBA" id="ARBA00022723"/>
    </source>
</evidence>
<dbReference type="InterPro" id="IPR010300">
    <property type="entry name" value="CDO_1"/>
</dbReference>
<protein>
    <submittedName>
        <fullName evidence="6">Cysteine dioxygenase</fullName>
    </submittedName>
</protein>
<keyword evidence="5" id="KW-0408">Iron</keyword>
<keyword evidence="3 6" id="KW-0223">Dioxygenase</keyword>
<dbReference type="Gene3D" id="2.60.120.10">
    <property type="entry name" value="Jelly Rolls"/>
    <property type="match status" value="1"/>
</dbReference>
<dbReference type="GO" id="GO:0051213">
    <property type="term" value="F:dioxygenase activity"/>
    <property type="evidence" value="ECO:0007669"/>
    <property type="project" value="UniProtKB-KW"/>
</dbReference>